<comment type="caution">
    <text evidence="1">The sequence shown here is derived from an EMBL/GenBank/DDBJ whole genome shotgun (WGS) entry which is preliminary data.</text>
</comment>
<gene>
    <name evidence="1" type="ORF">MTR62_15605</name>
</gene>
<name>A0ABT0BGA6_9SPHN</name>
<proteinExistence type="predicted"/>
<organism evidence="1 2">
    <name type="scientific">Novosphingobium organovorum</name>
    <dbReference type="NCBI Taxonomy" id="2930092"/>
    <lineage>
        <taxon>Bacteria</taxon>
        <taxon>Pseudomonadati</taxon>
        <taxon>Pseudomonadota</taxon>
        <taxon>Alphaproteobacteria</taxon>
        <taxon>Sphingomonadales</taxon>
        <taxon>Sphingomonadaceae</taxon>
        <taxon>Novosphingobium</taxon>
    </lineage>
</organism>
<dbReference type="Pfam" id="PF05930">
    <property type="entry name" value="Phage_AlpA"/>
    <property type="match status" value="1"/>
</dbReference>
<dbReference type="Gene3D" id="1.10.238.160">
    <property type="match status" value="1"/>
</dbReference>
<evidence type="ECO:0000313" key="1">
    <source>
        <dbReference type="EMBL" id="MCJ2184105.1"/>
    </source>
</evidence>
<keyword evidence="2" id="KW-1185">Reference proteome</keyword>
<protein>
    <submittedName>
        <fullName evidence="1">AlpA family phage regulatory protein</fullName>
    </submittedName>
</protein>
<dbReference type="EMBL" id="JALHLF010000077">
    <property type="protein sequence ID" value="MCJ2184105.1"/>
    <property type="molecule type" value="Genomic_DNA"/>
</dbReference>
<dbReference type="Proteomes" id="UP001162881">
    <property type="component" value="Unassembled WGS sequence"/>
</dbReference>
<dbReference type="InterPro" id="IPR010260">
    <property type="entry name" value="AlpA"/>
</dbReference>
<accession>A0ABT0BGA6</accession>
<evidence type="ECO:0000313" key="2">
    <source>
        <dbReference type="Proteomes" id="UP001162881"/>
    </source>
</evidence>
<sequence length="53" mass="5959">MPGARATLYRRIQAGAFPAQVKISARCSAWRESEVEAWMRDPFGFANSLRDDA</sequence>
<reference evidence="1" key="1">
    <citation type="submission" date="2022-03" db="EMBL/GenBank/DDBJ databases">
        <title>Identification of a novel bacterium isolated from mangrove sediments.</title>
        <authorList>
            <person name="Pan X."/>
        </authorList>
    </citation>
    <scope>NUCLEOTIDE SEQUENCE</scope>
    <source>
        <strain evidence="1">B1949</strain>
    </source>
</reference>